<evidence type="ECO:0000256" key="1">
    <source>
        <dbReference type="ARBA" id="ARBA00001946"/>
    </source>
</evidence>
<comment type="similarity">
    <text evidence="2">Belongs to the FPP/GGPP synthase family.</text>
</comment>
<dbReference type="AlphaFoldDB" id="A0A3B1BYU0"/>
<accession>A0A3B1BYU0</accession>
<dbReference type="EMBL" id="UOGB01000155">
    <property type="protein sequence ID" value="VAX19661.1"/>
    <property type="molecule type" value="Genomic_DNA"/>
</dbReference>
<evidence type="ECO:0000313" key="6">
    <source>
        <dbReference type="EMBL" id="VAX19661.1"/>
    </source>
</evidence>
<organism evidence="6">
    <name type="scientific">hydrothermal vent metagenome</name>
    <dbReference type="NCBI Taxonomy" id="652676"/>
    <lineage>
        <taxon>unclassified sequences</taxon>
        <taxon>metagenomes</taxon>
        <taxon>ecological metagenomes</taxon>
    </lineage>
</organism>
<evidence type="ECO:0000256" key="5">
    <source>
        <dbReference type="ARBA" id="ARBA00022842"/>
    </source>
</evidence>
<keyword evidence="3 6" id="KW-0808">Transferase</keyword>
<dbReference type="InterPro" id="IPR008949">
    <property type="entry name" value="Isoprenoid_synthase_dom_sf"/>
</dbReference>
<proteinExistence type="inferred from homology"/>
<evidence type="ECO:0000256" key="3">
    <source>
        <dbReference type="ARBA" id="ARBA00022679"/>
    </source>
</evidence>
<dbReference type="SFLD" id="SFLDS00005">
    <property type="entry name" value="Isoprenoid_Synthase_Type_I"/>
    <property type="match status" value="1"/>
</dbReference>
<dbReference type="PROSITE" id="PS00723">
    <property type="entry name" value="POLYPRENYL_SYNTHASE_1"/>
    <property type="match status" value="1"/>
</dbReference>
<dbReference type="GO" id="GO:0106350">
    <property type="term" value="F:all-trans-octaprenyl-diphosphate synthase activity"/>
    <property type="evidence" value="ECO:0007669"/>
    <property type="project" value="UniProtKB-EC"/>
</dbReference>
<name>A0A3B1BYU0_9ZZZZ</name>
<dbReference type="CDD" id="cd00685">
    <property type="entry name" value="Trans_IPPS_HT"/>
    <property type="match status" value="1"/>
</dbReference>
<dbReference type="GO" id="GO:0046872">
    <property type="term" value="F:metal ion binding"/>
    <property type="evidence" value="ECO:0007669"/>
    <property type="project" value="UniProtKB-KW"/>
</dbReference>
<dbReference type="InterPro" id="IPR033749">
    <property type="entry name" value="Polyprenyl_synt_CS"/>
</dbReference>
<comment type="cofactor">
    <cofactor evidence="1">
        <name>Mg(2+)</name>
        <dbReference type="ChEBI" id="CHEBI:18420"/>
    </cofactor>
</comment>
<protein>
    <submittedName>
        <fullName evidence="6">Octaprenyl diphosphate synthase</fullName>
        <ecNumber evidence="6">2.5.1.90</ecNumber>
    </submittedName>
</protein>
<reference evidence="6" key="1">
    <citation type="submission" date="2018-06" db="EMBL/GenBank/DDBJ databases">
        <authorList>
            <person name="Zhirakovskaya E."/>
        </authorList>
    </citation>
    <scope>NUCLEOTIDE SEQUENCE</scope>
</reference>
<dbReference type="Gene3D" id="1.10.600.10">
    <property type="entry name" value="Farnesyl Diphosphate Synthase"/>
    <property type="match status" value="1"/>
</dbReference>
<dbReference type="GO" id="GO:0008299">
    <property type="term" value="P:isoprenoid biosynthetic process"/>
    <property type="evidence" value="ECO:0007669"/>
    <property type="project" value="InterPro"/>
</dbReference>
<dbReference type="Pfam" id="PF00348">
    <property type="entry name" value="polyprenyl_synt"/>
    <property type="match status" value="1"/>
</dbReference>
<evidence type="ECO:0000256" key="2">
    <source>
        <dbReference type="ARBA" id="ARBA00006706"/>
    </source>
</evidence>
<gene>
    <name evidence="6" type="ORF">MNBD_NITROSPINAE03-1074</name>
</gene>
<dbReference type="PANTHER" id="PTHR12001">
    <property type="entry name" value="GERANYLGERANYL PYROPHOSPHATE SYNTHASE"/>
    <property type="match status" value="1"/>
</dbReference>
<dbReference type="EC" id="2.5.1.90" evidence="6"/>
<sequence>MITWFSGKLNFEFCGFVVLKNPSQAQGSSGRKINYSEIFAPYREDMERVEKAIRANFRSDVALIPDISSYLIGGGGKRIRPLLVIVAARLCGYTGGSRVIDYSVVVEYIHAATLLHDDVVDEADLRRGSLSSNIKYGNQASVLVGDFLFAKSFGLMSDGNDMRVVKSVSTATTRLAEGEVLQLSNTCDIETTEELYMDTILRKTAALMISCLEIGAIVGGASEEKTEALCEYGKNIGLAFQLMDDALDYTADQDQWGKPVGADLAEGKITLPLIRTYSMAGNKERELIRKALEDDDRSKENFKIVLDIIERYDAITYTTDRARSLAKEAKLKLSHFSPSPHLEALHDLASYIVERKD</sequence>
<evidence type="ECO:0000256" key="4">
    <source>
        <dbReference type="ARBA" id="ARBA00022723"/>
    </source>
</evidence>
<dbReference type="SUPFAM" id="SSF48576">
    <property type="entry name" value="Terpenoid synthases"/>
    <property type="match status" value="1"/>
</dbReference>
<keyword evidence="5" id="KW-0460">Magnesium</keyword>
<keyword evidence="4" id="KW-0479">Metal-binding</keyword>
<dbReference type="PANTHER" id="PTHR12001:SF69">
    <property type="entry name" value="ALL TRANS-POLYPRENYL-DIPHOSPHATE SYNTHASE PDSS1"/>
    <property type="match status" value="1"/>
</dbReference>
<dbReference type="InterPro" id="IPR000092">
    <property type="entry name" value="Polyprenyl_synt"/>
</dbReference>